<evidence type="ECO:0000259" key="2">
    <source>
        <dbReference type="Pfam" id="PF07007"/>
    </source>
</evidence>
<dbReference type="STRING" id="266265.Bxe_B2403"/>
<accession>Q13QQ1</accession>
<dbReference type="eggNOG" id="COG3755">
    <property type="taxonomic scope" value="Bacteria"/>
</dbReference>
<keyword evidence="4" id="KW-1185">Reference proteome</keyword>
<name>Q13QQ1_PARXL</name>
<gene>
    <name evidence="3" type="ORF">Bxe_B2403</name>
</gene>
<evidence type="ECO:0000256" key="1">
    <source>
        <dbReference type="SAM" id="Phobius"/>
    </source>
</evidence>
<keyword evidence="1" id="KW-0812">Transmembrane</keyword>
<dbReference type="RefSeq" id="WP_011490951.1">
    <property type="nucleotide sequence ID" value="NC_007952.1"/>
</dbReference>
<dbReference type="Gene3D" id="1.20.1270.180">
    <property type="match status" value="1"/>
</dbReference>
<feature type="domain" description="Lysozyme inhibitor LprI-like N-terminal" evidence="2">
    <location>
        <begin position="121"/>
        <end position="223"/>
    </location>
</feature>
<dbReference type="EMBL" id="CP000271">
    <property type="protein sequence ID" value="ABE33588.1"/>
    <property type="molecule type" value="Genomic_DNA"/>
</dbReference>
<evidence type="ECO:0000313" key="4">
    <source>
        <dbReference type="Proteomes" id="UP000001817"/>
    </source>
</evidence>
<reference evidence="3 4" key="1">
    <citation type="journal article" date="2006" name="Proc. Natl. Acad. Sci. U.S.A.">
        <title>Burkholderia xenovorans LB400 harbors a multi-replicon, 9.73-Mbp genome shaped for versatility.</title>
        <authorList>
            <person name="Chain P.S."/>
            <person name="Denef V.J."/>
            <person name="Konstantinidis K.T."/>
            <person name="Vergez L.M."/>
            <person name="Agullo L."/>
            <person name="Reyes V.L."/>
            <person name="Hauser L."/>
            <person name="Cordova M."/>
            <person name="Gomez L."/>
            <person name="Gonzalez M."/>
            <person name="Land M."/>
            <person name="Lao V."/>
            <person name="Larimer F."/>
            <person name="LiPuma J.J."/>
            <person name="Mahenthiralingam E."/>
            <person name="Malfatti S.A."/>
            <person name="Marx C.J."/>
            <person name="Parnell J.J."/>
            <person name="Ramette A."/>
            <person name="Richardson P."/>
            <person name="Seeger M."/>
            <person name="Smith D."/>
            <person name="Spilker T."/>
            <person name="Sul W.J."/>
            <person name="Tsoi T.V."/>
            <person name="Ulrich L.E."/>
            <person name="Zhulin I.B."/>
            <person name="Tiedje J.M."/>
        </authorList>
    </citation>
    <scope>NUCLEOTIDE SEQUENCE [LARGE SCALE GENOMIC DNA]</scope>
    <source>
        <strain evidence="3 4">LB400</strain>
    </source>
</reference>
<feature type="transmembrane region" description="Helical" evidence="1">
    <location>
        <begin position="68"/>
        <end position="87"/>
    </location>
</feature>
<proteinExistence type="predicted"/>
<organism evidence="3 4">
    <name type="scientific">Paraburkholderia xenovorans (strain LB400)</name>
    <dbReference type="NCBI Taxonomy" id="266265"/>
    <lineage>
        <taxon>Bacteria</taxon>
        <taxon>Pseudomonadati</taxon>
        <taxon>Pseudomonadota</taxon>
        <taxon>Betaproteobacteria</taxon>
        <taxon>Burkholderiales</taxon>
        <taxon>Burkholderiaceae</taxon>
        <taxon>Paraburkholderia</taxon>
    </lineage>
</organism>
<keyword evidence="1" id="KW-1133">Transmembrane helix</keyword>
<dbReference type="Pfam" id="PF07007">
    <property type="entry name" value="LprI"/>
    <property type="match status" value="1"/>
</dbReference>
<dbReference type="InterPro" id="IPR009739">
    <property type="entry name" value="LprI-like_N"/>
</dbReference>
<evidence type="ECO:0000313" key="3">
    <source>
        <dbReference type="EMBL" id="ABE33588.1"/>
    </source>
</evidence>
<keyword evidence="1" id="KW-0472">Membrane</keyword>
<sequence>MAKVMVVGQGRPAKRKVDPWFPEIRSHYLASFLNRGEFNRMRDVIRAFVATRVPNRRRLEARLFESGIMMRAINLFFLLFFTCTAVYSSESIYGSAFDYKKAKPANIYFSGKTQAEIKIYCEKVASATIDLSVCAQFRFEGVAQELDRKFREIEKEIVIGDKDRRAIGEPEATPYLKKAQANWKRYRDNQCYARTYEVGQASLRFVEFWDCMARVTRNRLNELTTANEE</sequence>
<dbReference type="KEGG" id="bxe:Bxe_B2403"/>
<protein>
    <recommendedName>
        <fullName evidence="2">Lysozyme inhibitor LprI-like N-terminal domain-containing protein</fullName>
    </recommendedName>
</protein>
<dbReference type="AlphaFoldDB" id="Q13QQ1"/>
<dbReference type="Proteomes" id="UP000001817">
    <property type="component" value="Chromosome 2"/>
</dbReference>